<evidence type="ECO:0000313" key="1">
    <source>
        <dbReference type="EMBL" id="GFY85486.1"/>
    </source>
</evidence>
<name>A0A7J0EH33_9ERIC</name>
<gene>
    <name evidence="1" type="ORF">Acr_04g0002240</name>
</gene>
<evidence type="ECO:0000313" key="2">
    <source>
        <dbReference type="Proteomes" id="UP000585474"/>
    </source>
</evidence>
<sequence length="121" mass="13320">MGEVMIAHSFKEDGDYDTSSSEVNMAPRFRTLGQKTSKPVVDPLEMSFPLVSQDPKPTHALVLALTAQEESLQRATTISERIKEQSAEIKKSKKNISSLEKQAKLDSKVVEQAKLAFTAAV</sequence>
<dbReference type="Proteomes" id="UP000585474">
    <property type="component" value="Unassembled WGS sequence"/>
</dbReference>
<dbReference type="EMBL" id="BJWL01000004">
    <property type="protein sequence ID" value="GFY85486.1"/>
    <property type="molecule type" value="Genomic_DNA"/>
</dbReference>
<protein>
    <submittedName>
        <fullName evidence="1">Uncharacterized protein</fullName>
    </submittedName>
</protein>
<comment type="caution">
    <text evidence="1">The sequence shown here is derived from an EMBL/GenBank/DDBJ whole genome shotgun (WGS) entry which is preliminary data.</text>
</comment>
<reference evidence="1 2" key="1">
    <citation type="submission" date="2019-07" db="EMBL/GenBank/DDBJ databases">
        <title>De Novo Assembly of kiwifruit Actinidia rufa.</title>
        <authorList>
            <person name="Sugita-Konishi S."/>
            <person name="Sato K."/>
            <person name="Mori E."/>
            <person name="Abe Y."/>
            <person name="Kisaki G."/>
            <person name="Hamano K."/>
            <person name="Suezawa K."/>
            <person name="Otani M."/>
            <person name="Fukuda T."/>
            <person name="Manabe T."/>
            <person name="Gomi K."/>
            <person name="Tabuchi M."/>
            <person name="Akimitsu K."/>
            <person name="Kataoka I."/>
        </authorList>
    </citation>
    <scope>NUCLEOTIDE SEQUENCE [LARGE SCALE GENOMIC DNA]</scope>
    <source>
        <strain evidence="2">cv. Fuchu</strain>
    </source>
</reference>
<keyword evidence="2" id="KW-1185">Reference proteome</keyword>
<proteinExistence type="predicted"/>
<accession>A0A7J0EH33</accession>
<dbReference type="AlphaFoldDB" id="A0A7J0EH33"/>
<organism evidence="1 2">
    <name type="scientific">Actinidia rufa</name>
    <dbReference type="NCBI Taxonomy" id="165716"/>
    <lineage>
        <taxon>Eukaryota</taxon>
        <taxon>Viridiplantae</taxon>
        <taxon>Streptophyta</taxon>
        <taxon>Embryophyta</taxon>
        <taxon>Tracheophyta</taxon>
        <taxon>Spermatophyta</taxon>
        <taxon>Magnoliopsida</taxon>
        <taxon>eudicotyledons</taxon>
        <taxon>Gunneridae</taxon>
        <taxon>Pentapetalae</taxon>
        <taxon>asterids</taxon>
        <taxon>Ericales</taxon>
        <taxon>Actinidiaceae</taxon>
        <taxon>Actinidia</taxon>
    </lineage>
</organism>